<dbReference type="InterPro" id="IPR001841">
    <property type="entry name" value="Znf_RING"/>
</dbReference>
<dbReference type="Proteomes" id="UP000799772">
    <property type="component" value="Unassembled WGS sequence"/>
</dbReference>
<evidence type="ECO:0000313" key="4">
    <source>
        <dbReference type="Proteomes" id="UP000799772"/>
    </source>
</evidence>
<gene>
    <name evidence="3" type="ORF">NA57DRAFT_76528</name>
</gene>
<sequence>MTSTMQGTSSGRPDPRGNVHITRFLFDPNLTPAEYNGCFILPPPENAALRLRPANTLTKDGAIIQTFHNAVQMNEDIPTPWNGYSDPSLQAALAQLRAYVGYMELSIVKVSGDKEILTGDVGEEEPRQGIEYVINRETHLLNSTGDAMAVDELTYYLDQNDWIALKDSDGNGMDSTAWLELDKVLHRKTDVAFYEVESKLTPELVAKAEIEYYRWKNAYPIKAAVSEKLRDANYGNLANVNGEVIVSHDGHVEGSDPTDLKCPLCSNNLGSSTQSEHGPVYVDKVCDHVVGKSCLENQVIYAMNGEEPRCPVCKLLYEFRPTNATEVGMTDDQWADEVWSRWSQEFVKQTYDSGIIYFHNVEEVANHVTAASATTPHALLHAELLASIPFLRARIYASDVRHQEWTNGKLVQELVKAVRRGFQAATEVPVSWRKGLGLEEHTANGFWKYLESKLWDALILVPRGPAVSKRAMLALRGLGPSDFEEVLGGPPTTWFIEERRYLEREGEAA</sequence>
<dbReference type="InterPro" id="IPR013083">
    <property type="entry name" value="Znf_RING/FYVE/PHD"/>
</dbReference>
<dbReference type="SUPFAM" id="SSF57850">
    <property type="entry name" value="RING/U-box"/>
    <property type="match status" value="1"/>
</dbReference>
<comment type="caution">
    <text evidence="3">The sequence shown here is derived from an EMBL/GenBank/DDBJ whole genome shotgun (WGS) entry which is preliminary data.</text>
</comment>
<dbReference type="EMBL" id="ML978127">
    <property type="protein sequence ID" value="KAF2097719.1"/>
    <property type="molecule type" value="Genomic_DNA"/>
</dbReference>
<evidence type="ECO:0000259" key="2">
    <source>
        <dbReference type="PROSITE" id="PS50089"/>
    </source>
</evidence>
<accession>A0A9P4M9E8</accession>
<dbReference type="AlphaFoldDB" id="A0A9P4M9E8"/>
<organism evidence="3 4">
    <name type="scientific">Rhizodiscina lignyota</name>
    <dbReference type="NCBI Taxonomy" id="1504668"/>
    <lineage>
        <taxon>Eukaryota</taxon>
        <taxon>Fungi</taxon>
        <taxon>Dikarya</taxon>
        <taxon>Ascomycota</taxon>
        <taxon>Pezizomycotina</taxon>
        <taxon>Dothideomycetes</taxon>
        <taxon>Pleosporomycetidae</taxon>
        <taxon>Aulographales</taxon>
        <taxon>Rhizodiscinaceae</taxon>
        <taxon>Rhizodiscina</taxon>
    </lineage>
</organism>
<evidence type="ECO:0000256" key="1">
    <source>
        <dbReference type="PROSITE-ProRule" id="PRU00175"/>
    </source>
</evidence>
<keyword evidence="1" id="KW-0863">Zinc-finger</keyword>
<dbReference type="Gene3D" id="3.30.40.10">
    <property type="entry name" value="Zinc/RING finger domain, C3HC4 (zinc finger)"/>
    <property type="match status" value="1"/>
</dbReference>
<evidence type="ECO:0000313" key="3">
    <source>
        <dbReference type="EMBL" id="KAF2097719.1"/>
    </source>
</evidence>
<reference evidence="3" key="1">
    <citation type="journal article" date="2020" name="Stud. Mycol.">
        <title>101 Dothideomycetes genomes: a test case for predicting lifestyles and emergence of pathogens.</title>
        <authorList>
            <person name="Haridas S."/>
            <person name="Albert R."/>
            <person name="Binder M."/>
            <person name="Bloem J."/>
            <person name="Labutti K."/>
            <person name="Salamov A."/>
            <person name="Andreopoulos B."/>
            <person name="Baker S."/>
            <person name="Barry K."/>
            <person name="Bills G."/>
            <person name="Bluhm B."/>
            <person name="Cannon C."/>
            <person name="Castanera R."/>
            <person name="Culley D."/>
            <person name="Daum C."/>
            <person name="Ezra D."/>
            <person name="Gonzalez J."/>
            <person name="Henrissat B."/>
            <person name="Kuo A."/>
            <person name="Liang C."/>
            <person name="Lipzen A."/>
            <person name="Lutzoni F."/>
            <person name="Magnuson J."/>
            <person name="Mondo S."/>
            <person name="Nolan M."/>
            <person name="Ohm R."/>
            <person name="Pangilinan J."/>
            <person name="Park H.-J."/>
            <person name="Ramirez L."/>
            <person name="Alfaro M."/>
            <person name="Sun H."/>
            <person name="Tritt A."/>
            <person name="Yoshinaga Y."/>
            <person name="Zwiers L.-H."/>
            <person name="Turgeon B."/>
            <person name="Goodwin S."/>
            <person name="Spatafora J."/>
            <person name="Crous P."/>
            <person name="Grigoriev I."/>
        </authorList>
    </citation>
    <scope>NUCLEOTIDE SEQUENCE</scope>
    <source>
        <strain evidence="3">CBS 133067</strain>
    </source>
</reference>
<dbReference type="GO" id="GO:0008270">
    <property type="term" value="F:zinc ion binding"/>
    <property type="evidence" value="ECO:0007669"/>
    <property type="project" value="UniProtKB-KW"/>
</dbReference>
<dbReference type="PROSITE" id="PS50089">
    <property type="entry name" value="ZF_RING_2"/>
    <property type="match status" value="1"/>
</dbReference>
<keyword evidence="1" id="KW-0862">Zinc</keyword>
<name>A0A9P4M9E8_9PEZI</name>
<feature type="domain" description="RING-type" evidence="2">
    <location>
        <begin position="262"/>
        <end position="314"/>
    </location>
</feature>
<keyword evidence="1" id="KW-0479">Metal-binding</keyword>
<protein>
    <recommendedName>
        <fullName evidence="2">RING-type domain-containing protein</fullName>
    </recommendedName>
</protein>
<proteinExistence type="predicted"/>
<keyword evidence="4" id="KW-1185">Reference proteome</keyword>